<accession>A0ABQ9N192</accession>
<sequence length="363" mass="41263">ECWLMTGGYLQCGCIEHQIRDCPRRTATTALAQADRPTPAAQRGRRPSKSEAAAKGIRVDPKKIEAVMEWKPPRNTTEIRSFLGLTGYYRRFVKGFSLIAAPMTKLLHKNMKFDWNDKCQVSFERLKAMLTEAPVLTQPANIVADALSRKSITALRSLNAYLSLAQDGAILAELQVRPTLLQQIQDGQRADEKLMAIVGKIPEGKEIKYEVKEDGCLYYRGRVCVPDDGELRTNILKEAHTSVYAMHPGSTKMYNDLKPHYWWPGMKRDIVDYVTKCLTCQQVKAEHQVPSGLLQPISIPELKWDRVTMDFVSGLPLTRRKHDAAWVIVDRLMKSAHFLPVRTDYTLEKLAELHESLGKCRIR</sequence>
<protein>
    <recommendedName>
        <fullName evidence="2">Integrase zinc-binding domain-containing protein</fullName>
    </recommendedName>
</protein>
<dbReference type="InterPro" id="IPR041588">
    <property type="entry name" value="Integrase_H2C2"/>
</dbReference>
<gene>
    <name evidence="3" type="ORF">P3X46_004722</name>
</gene>
<dbReference type="InterPro" id="IPR050951">
    <property type="entry name" value="Retrovirus_Pol_polyprotein"/>
</dbReference>
<evidence type="ECO:0000256" key="1">
    <source>
        <dbReference type="SAM" id="MobiDB-lite"/>
    </source>
</evidence>
<dbReference type="Pfam" id="PF17921">
    <property type="entry name" value="Integrase_H2C2"/>
    <property type="match status" value="1"/>
</dbReference>
<evidence type="ECO:0000313" key="4">
    <source>
        <dbReference type="Proteomes" id="UP001174677"/>
    </source>
</evidence>
<comment type="caution">
    <text evidence="3">The sequence shown here is derived from an EMBL/GenBank/DDBJ whole genome shotgun (WGS) entry which is preliminary data.</text>
</comment>
<dbReference type="Gene3D" id="1.10.340.70">
    <property type="match status" value="1"/>
</dbReference>
<proteinExistence type="predicted"/>
<reference evidence="3" key="1">
    <citation type="journal article" date="2023" name="Plant Biotechnol. J.">
        <title>Chromosome-level wild Hevea brasiliensis genome provides new tools for genomic-assisted breeding and valuable loci to elevate rubber yield.</title>
        <authorList>
            <person name="Cheng H."/>
            <person name="Song X."/>
            <person name="Hu Y."/>
            <person name="Wu T."/>
            <person name="Yang Q."/>
            <person name="An Z."/>
            <person name="Feng S."/>
            <person name="Deng Z."/>
            <person name="Wu W."/>
            <person name="Zeng X."/>
            <person name="Tu M."/>
            <person name="Wang X."/>
            <person name="Huang H."/>
        </authorList>
    </citation>
    <scope>NUCLEOTIDE SEQUENCE</scope>
    <source>
        <strain evidence="3">MT/VB/25A 57/8</strain>
    </source>
</reference>
<dbReference type="PANTHER" id="PTHR37984:SF5">
    <property type="entry name" value="PROTEIN NYNRIN-LIKE"/>
    <property type="match status" value="1"/>
</dbReference>
<dbReference type="PANTHER" id="PTHR37984">
    <property type="entry name" value="PROTEIN CBG26694"/>
    <property type="match status" value="1"/>
</dbReference>
<evidence type="ECO:0000313" key="3">
    <source>
        <dbReference type="EMBL" id="KAJ9185048.1"/>
    </source>
</evidence>
<dbReference type="Proteomes" id="UP001174677">
    <property type="component" value="Chromosome 3"/>
</dbReference>
<feature type="non-terminal residue" evidence="3">
    <location>
        <position position="1"/>
    </location>
</feature>
<evidence type="ECO:0000259" key="2">
    <source>
        <dbReference type="Pfam" id="PF17921"/>
    </source>
</evidence>
<feature type="domain" description="Integrase zinc-binding" evidence="2">
    <location>
        <begin position="229"/>
        <end position="285"/>
    </location>
</feature>
<keyword evidence="4" id="KW-1185">Reference proteome</keyword>
<dbReference type="EMBL" id="JARPOI010000003">
    <property type="protein sequence ID" value="KAJ9185048.1"/>
    <property type="molecule type" value="Genomic_DNA"/>
</dbReference>
<dbReference type="Gene3D" id="3.30.70.270">
    <property type="match status" value="1"/>
</dbReference>
<name>A0ABQ9N192_HEVBR</name>
<dbReference type="SUPFAM" id="SSF56672">
    <property type="entry name" value="DNA/RNA polymerases"/>
    <property type="match status" value="1"/>
</dbReference>
<dbReference type="InterPro" id="IPR043502">
    <property type="entry name" value="DNA/RNA_pol_sf"/>
</dbReference>
<organism evidence="3 4">
    <name type="scientific">Hevea brasiliensis</name>
    <name type="common">Para rubber tree</name>
    <name type="synonym">Siphonia brasiliensis</name>
    <dbReference type="NCBI Taxonomy" id="3981"/>
    <lineage>
        <taxon>Eukaryota</taxon>
        <taxon>Viridiplantae</taxon>
        <taxon>Streptophyta</taxon>
        <taxon>Embryophyta</taxon>
        <taxon>Tracheophyta</taxon>
        <taxon>Spermatophyta</taxon>
        <taxon>Magnoliopsida</taxon>
        <taxon>eudicotyledons</taxon>
        <taxon>Gunneridae</taxon>
        <taxon>Pentapetalae</taxon>
        <taxon>rosids</taxon>
        <taxon>fabids</taxon>
        <taxon>Malpighiales</taxon>
        <taxon>Euphorbiaceae</taxon>
        <taxon>Crotonoideae</taxon>
        <taxon>Micrandreae</taxon>
        <taxon>Hevea</taxon>
    </lineage>
</organism>
<dbReference type="InterPro" id="IPR043128">
    <property type="entry name" value="Rev_trsase/Diguanyl_cyclase"/>
</dbReference>
<feature type="region of interest" description="Disordered" evidence="1">
    <location>
        <begin position="30"/>
        <end position="55"/>
    </location>
</feature>